<dbReference type="EMBL" id="AZAN01000001">
    <property type="protein sequence ID" value="ETA71098.1"/>
    <property type="molecule type" value="Genomic_DNA"/>
</dbReference>
<dbReference type="OrthoDB" id="5515732at2"/>
<comment type="caution">
    <text evidence="2">The sequence shown here is derived from an EMBL/GenBank/DDBJ whole genome shotgun (WGS) entry which is preliminary data.</text>
</comment>
<evidence type="ECO:0000313" key="2">
    <source>
        <dbReference type="EMBL" id="ETA71098.1"/>
    </source>
</evidence>
<feature type="domain" description="DUF6891" evidence="1">
    <location>
        <begin position="128"/>
        <end position="304"/>
    </location>
</feature>
<dbReference type="Pfam" id="PF21831">
    <property type="entry name" value="DUF6891"/>
    <property type="match status" value="1"/>
</dbReference>
<keyword evidence="3" id="KW-1185">Reference proteome</keyword>
<protein>
    <recommendedName>
        <fullName evidence="1">DUF6891 domain-containing protein</fullName>
    </recommendedName>
</protein>
<reference evidence="2 3" key="1">
    <citation type="submission" date="2013-08" db="EMBL/GenBank/DDBJ databases">
        <authorList>
            <consortium name="DOE Joint Genome Institute"/>
            <person name="Eisen J."/>
            <person name="Huntemann M."/>
            <person name="Han J."/>
            <person name="Chen A."/>
            <person name="Kyrpides N."/>
            <person name="Mavromatis K."/>
            <person name="Markowitz V."/>
            <person name="Palaniappan K."/>
            <person name="Ivanova N."/>
            <person name="Schaumberg A."/>
            <person name="Pati A."/>
            <person name="Liolios K."/>
            <person name="Nordberg H.P."/>
            <person name="Cantor M.N."/>
            <person name="Hua S.X."/>
            <person name="Woyke T."/>
        </authorList>
    </citation>
    <scope>NUCLEOTIDE SEQUENCE [LARGE SCALE GENOMIC DNA]</scope>
    <source>
        <strain evidence="2 3">DSM 44927</strain>
    </source>
</reference>
<accession>W9DZ66</accession>
<dbReference type="Proteomes" id="UP000019485">
    <property type="component" value="Unassembled WGS sequence"/>
</dbReference>
<dbReference type="RefSeq" id="WP_034272377.1">
    <property type="nucleotide sequence ID" value="NZ_KI632511.1"/>
</dbReference>
<name>W9DZ66_9ACTN</name>
<evidence type="ECO:0000313" key="3">
    <source>
        <dbReference type="Proteomes" id="UP000019485"/>
    </source>
</evidence>
<proteinExistence type="predicted"/>
<dbReference type="PATRIC" id="fig|479430.3.peg.127"/>
<dbReference type="HOGENOM" id="CLU_079354_0_0_11"/>
<organism evidence="2 3">
    <name type="scientific">Actinospica robiniae DSM 44927</name>
    <dbReference type="NCBI Taxonomy" id="479430"/>
    <lineage>
        <taxon>Bacteria</taxon>
        <taxon>Bacillati</taxon>
        <taxon>Actinomycetota</taxon>
        <taxon>Actinomycetes</taxon>
        <taxon>Catenulisporales</taxon>
        <taxon>Actinospicaceae</taxon>
        <taxon>Actinospica</taxon>
    </lineage>
</organism>
<dbReference type="AlphaFoldDB" id="W9DZ66"/>
<evidence type="ECO:0000259" key="1">
    <source>
        <dbReference type="Pfam" id="PF21831"/>
    </source>
</evidence>
<sequence>MLEITVRAEIGWQRFVRPGIEELGALVSGLGERGNRFLTIQRIPDLPDHFIQTWHEAGGAYVVEYRDGGQDRQFESTLDGPEQVLAALTAWADGGSEWGSAWDWRPMDLEAAEPVAALDLAEKEHILLEQRVRLAIVAGYDGREQLNELAQEYLVTKERRPVSAAQAGQLVDRLWLERVAEQSAWVGETDPERLTRAFLALEGSGVTARENFTCCRSCGQAEIGAAGPSDARGFVYFHQQCTDAAAAGHGLMLLYGGFDGTAETTASIGRAVVTALDAVELPACWDGDPSRGVEVKPMDWRKRLVG</sequence>
<dbReference type="InterPro" id="IPR054186">
    <property type="entry name" value="DUF6891"/>
</dbReference>
<gene>
    <name evidence="2" type="ORF">ActroDRAFT_0120</name>
</gene>